<dbReference type="Pfam" id="PF14976">
    <property type="entry name" value="YPEH2ZP"/>
    <property type="match status" value="1"/>
</dbReference>
<feature type="compositionally biased region" description="Gly residues" evidence="2">
    <location>
        <begin position="137"/>
        <end position="153"/>
    </location>
</feature>
<evidence type="ECO:0000256" key="2">
    <source>
        <dbReference type="SAM" id="MobiDB-lite"/>
    </source>
</evidence>
<proteinExistence type="inferred from homology"/>
<sequence length="185" mass="19814">MPPSGLQLVNDDRQVRHCACRIRDSACLGCGQVIGYHVTQPCNDCLQDQNNGHFWMFYSSGVLHFRRIHKVGSTDTVMLWADVPSTAYDQCLAEQLRAAIPTLGPRRQQPQRLVITASTLTSSEQGGGHSAHSSSHGGAGAGASEGAGVGRSGGTATTVADERPPTAWIDMEDWLKSPIGDIVCR</sequence>
<dbReference type="OrthoDB" id="2526683at2759"/>
<keyword evidence="4" id="KW-1185">Reference proteome</keyword>
<comment type="similarity">
    <text evidence="1">Belongs to the FAM72 family.</text>
</comment>
<comment type="caution">
    <text evidence="3">The sequence shown here is derived from an EMBL/GenBank/DDBJ whole genome shotgun (WGS) entry which is preliminary data.</text>
</comment>
<dbReference type="PANTHER" id="PTHR31841">
    <property type="entry name" value="PROTEIN FAM72A-RELATED"/>
    <property type="match status" value="1"/>
</dbReference>
<dbReference type="PANTHER" id="PTHR31841:SF1">
    <property type="entry name" value="PROTEIN FAM72A-RELATED"/>
    <property type="match status" value="1"/>
</dbReference>
<dbReference type="Proteomes" id="UP000807716">
    <property type="component" value="Unassembled WGS sequence"/>
</dbReference>
<dbReference type="AlphaFoldDB" id="A0A9P6QGA2"/>
<evidence type="ECO:0000256" key="1">
    <source>
        <dbReference type="ARBA" id="ARBA00006888"/>
    </source>
</evidence>
<dbReference type="GO" id="GO:0005829">
    <property type="term" value="C:cytosol"/>
    <property type="evidence" value="ECO:0007669"/>
    <property type="project" value="TreeGrafter"/>
</dbReference>
<name>A0A9P6QGA2_9FUNG</name>
<gene>
    <name evidence="3" type="primary">FAM72A_1</name>
    <name evidence="3" type="ORF">DFQ27_000254</name>
</gene>
<feature type="region of interest" description="Disordered" evidence="2">
    <location>
        <begin position="121"/>
        <end position="165"/>
    </location>
</feature>
<dbReference type="EMBL" id="JAAAJB010000104">
    <property type="protein sequence ID" value="KAG0265946.1"/>
    <property type="molecule type" value="Genomic_DNA"/>
</dbReference>
<dbReference type="InterPro" id="IPR026768">
    <property type="entry name" value="YPEH2ZP"/>
</dbReference>
<reference evidence="3" key="1">
    <citation type="journal article" date="2020" name="Fungal Divers.">
        <title>Resolving the Mortierellaceae phylogeny through synthesis of multi-gene phylogenetics and phylogenomics.</title>
        <authorList>
            <person name="Vandepol N."/>
            <person name="Liber J."/>
            <person name="Desiro A."/>
            <person name="Na H."/>
            <person name="Kennedy M."/>
            <person name="Barry K."/>
            <person name="Grigoriev I.V."/>
            <person name="Miller A.N."/>
            <person name="O'Donnell K."/>
            <person name="Stajich J.E."/>
            <person name="Bonito G."/>
        </authorList>
    </citation>
    <scope>NUCLEOTIDE SEQUENCE</scope>
    <source>
        <strain evidence="3">BC1065</strain>
    </source>
</reference>
<evidence type="ECO:0000313" key="4">
    <source>
        <dbReference type="Proteomes" id="UP000807716"/>
    </source>
</evidence>
<organism evidence="3 4">
    <name type="scientific">Actinomortierella ambigua</name>
    <dbReference type="NCBI Taxonomy" id="1343610"/>
    <lineage>
        <taxon>Eukaryota</taxon>
        <taxon>Fungi</taxon>
        <taxon>Fungi incertae sedis</taxon>
        <taxon>Mucoromycota</taxon>
        <taxon>Mortierellomycotina</taxon>
        <taxon>Mortierellomycetes</taxon>
        <taxon>Mortierellales</taxon>
        <taxon>Mortierellaceae</taxon>
        <taxon>Actinomortierella</taxon>
    </lineage>
</organism>
<protein>
    <submittedName>
        <fullName evidence="3">Protein fam72a</fullName>
    </submittedName>
</protein>
<accession>A0A9P6QGA2</accession>
<evidence type="ECO:0000313" key="3">
    <source>
        <dbReference type="EMBL" id="KAG0265946.1"/>
    </source>
</evidence>